<protein>
    <recommendedName>
        <fullName evidence="3">DUF753 domain-containing protein</fullName>
    </recommendedName>
</protein>
<proteinExistence type="predicted"/>
<keyword evidence="1" id="KW-0812">Transmembrane</keyword>
<dbReference type="Pfam" id="PF05444">
    <property type="entry name" value="DUF753"/>
    <property type="match status" value="2"/>
</dbReference>
<feature type="signal peptide" evidence="2">
    <location>
        <begin position="1"/>
        <end position="30"/>
    </location>
</feature>
<evidence type="ECO:0000259" key="3">
    <source>
        <dbReference type="Pfam" id="PF05444"/>
    </source>
</evidence>
<keyword evidence="2" id="KW-0732">Signal</keyword>
<dbReference type="EMBL" id="GFDG01000318">
    <property type="protein sequence ID" value="JAV18481.1"/>
    <property type="molecule type" value="Transcribed_RNA"/>
</dbReference>
<feature type="domain" description="DUF753" evidence="3">
    <location>
        <begin position="352"/>
        <end position="429"/>
    </location>
</feature>
<organism evidence="4">
    <name type="scientific">Haematobia irritans</name>
    <name type="common">Horn fly</name>
    <name type="synonym">Conops irritans</name>
    <dbReference type="NCBI Taxonomy" id="7368"/>
    <lineage>
        <taxon>Eukaryota</taxon>
        <taxon>Metazoa</taxon>
        <taxon>Ecdysozoa</taxon>
        <taxon>Arthropoda</taxon>
        <taxon>Hexapoda</taxon>
        <taxon>Insecta</taxon>
        <taxon>Pterygota</taxon>
        <taxon>Neoptera</taxon>
        <taxon>Endopterygota</taxon>
        <taxon>Diptera</taxon>
        <taxon>Brachycera</taxon>
        <taxon>Muscomorpha</taxon>
        <taxon>Muscoidea</taxon>
        <taxon>Muscidae</taxon>
        <taxon>Haematobia</taxon>
    </lineage>
</organism>
<dbReference type="InterPro" id="IPR008472">
    <property type="entry name" value="DUF753"/>
</dbReference>
<reference evidence="4" key="1">
    <citation type="submission" date="2017-01" db="EMBL/GenBank/DDBJ databases">
        <title>An insight into the sialome and mialome of the horn fly, Haematobia irritans.</title>
        <authorList>
            <person name="Breijo M."/>
            <person name="Boiani M."/>
            <person name="Ures X."/>
            <person name="Rocha S."/>
            <person name="Sequeira M."/>
            <person name="Ribeiro J.M."/>
        </authorList>
    </citation>
    <scope>NUCLEOTIDE SEQUENCE</scope>
</reference>
<accession>A0A1L8EIH7</accession>
<evidence type="ECO:0000256" key="2">
    <source>
        <dbReference type="SAM" id="SignalP"/>
    </source>
</evidence>
<feature type="chain" id="PRO_5012499174" description="DUF753 domain-containing protein" evidence="2">
    <location>
        <begin position="31"/>
        <end position="457"/>
    </location>
</feature>
<dbReference type="AlphaFoldDB" id="A0A1L8EIH7"/>
<evidence type="ECO:0000256" key="1">
    <source>
        <dbReference type="SAM" id="Phobius"/>
    </source>
</evidence>
<evidence type="ECO:0000313" key="4">
    <source>
        <dbReference type="EMBL" id="JAV18481.1"/>
    </source>
</evidence>
<sequence>MHTTKGTTTYGHRLLIGVYIATLLMTMVSAQEEPPKMKCFQCSSKDSQECLDYSKLQAKECDEATKCFTKNDNGVITRGCFTSNVECSGDNCKLCDANADTACNNHNICKKCTGDDVACSQTDASADKYNDICATSATECFVNVKDKKVERRCASDSDSCDASSSTCRKTSGAISNTGIFPSSRIHCYQCSESGCSDITTSNVKSQPCQNYDVDDQCYMLAESDTKIERGCKSDSGSKCSGSTEDSKDCYSCKTDNCNNSTYKKNQKLKCIQCEGSDCFKEQQASEAKDCKEEILYNAEESCITMLTNSGIYRGCLHDNAEYAEECGKENSSCKKCNTTDGCNKEAEENSFTCIVCRSDEKKECWNDADTLTGQTCRTGSSSPEEGCFHGIWNGVAIRGCMIDADEKVKATCLDDNNHQCRACNTKDCNKEKSSSGQSISIFTGLIIMMISAIWYLN</sequence>
<keyword evidence="1" id="KW-0472">Membrane</keyword>
<dbReference type="PANTHER" id="PTHR21721">
    <property type="entry name" value="GH09876P-RELATED"/>
    <property type="match status" value="1"/>
</dbReference>
<name>A0A1L8EIH7_HAEIR</name>
<feature type="transmembrane region" description="Helical" evidence="1">
    <location>
        <begin position="438"/>
        <end position="456"/>
    </location>
</feature>
<feature type="domain" description="DUF753" evidence="3">
    <location>
        <begin position="186"/>
        <end position="258"/>
    </location>
</feature>
<keyword evidence="1" id="KW-1133">Transmembrane helix</keyword>